<dbReference type="RefSeq" id="WP_275818414.1">
    <property type="nucleotide sequence ID" value="NZ_BAAANM010000006.1"/>
</dbReference>
<comment type="caution">
    <text evidence="2">The sequence shown here is derived from an EMBL/GenBank/DDBJ whole genome shotgun (WGS) entry which is preliminary data.</text>
</comment>
<accession>A0ABT5Z551</accession>
<name>A0ABT5Z551_9ACTN</name>
<evidence type="ECO:0000313" key="3">
    <source>
        <dbReference type="Proteomes" id="UP001220022"/>
    </source>
</evidence>
<dbReference type="Proteomes" id="UP001220022">
    <property type="component" value="Unassembled WGS sequence"/>
</dbReference>
<evidence type="ECO:0000313" key="2">
    <source>
        <dbReference type="EMBL" id="MDF2258950.1"/>
    </source>
</evidence>
<keyword evidence="3" id="KW-1185">Reference proteome</keyword>
<dbReference type="EMBL" id="JARHTQ010000019">
    <property type="protein sequence ID" value="MDF2258950.1"/>
    <property type="molecule type" value="Genomic_DNA"/>
</dbReference>
<feature type="region of interest" description="Disordered" evidence="1">
    <location>
        <begin position="1"/>
        <end position="119"/>
    </location>
</feature>
<gene>
    <name evidence="2" type="ORF">P2L57_25535</name>
</gene>
<organism evidence="2 3">
    <name type="scientific">Streptantibioticus ferralitis</name>
    <dbReference type="NCBI Taxonomy" id="236510"/>
    <lineage>
        <taxon>Bacteria</taxon>
        <taxon>Bacillati</taxon>
        <taxon>Actinomycetota</taxon>
        <taxon>Actinomycetes</taxon>
        <taxon>Kitasatosporales</taxon>
        <taxon>Streptomycetaceae</taxon>
        <taxon>Streptantibioticus</taxon>
    </lineage>
</organism>
<reference evidence="2 3" key="1">
    <citation type="submission" date="2023-03" db="EMBL/GenBank/DDBJ databases">
        <title>Draft genome sequence of type strain Streptomyces ferralitis JCM 14344.</title>
        <authorList>
            <person name="Klaysubun C."/>
            <person name="Duangmal K."/>
        </authorList>
    </citation>
    <scope>NUCLEOTIDE SEQUENCE [LARGE SCALE GENOMIC DNA]</scope>
    <source>
        <strain evidence="2 3">JCM 14344</strain>
    </source>
</reference>
<proteinExistence type="predicted"/>
<protein>
    <submittedName>
        <fullName evidence="2">Uncharacterized protein</fullName>
    </submittedName>
</protein>
<sequence length="119" mass="12568">MPRRGDQRTGSGSPAAYAVSTDTTPHGRILRAVGGGHQSGLPHPERGRQRLRHLGTVADPGKADEARLARVPSGRLHRQPGLARSAGPDQRDQARGGQPLLDGTEFVNAADEAAQLGRE</sequence>
<evidence type="ECO:0000256" key="1">
    <source>
        <dbReference type="SAM" id="MobiDB-lite"/>
    </source>
</evidence>